<keyword evidence="3" id="KW-1185">Reference proteome</keyword>
<feature type="region of interest" description="Disordered" evidence="1">
    <location>
        <begin position="81"/>
        <end position="109"/>
    </location>
</feature>
<accession>A0A0N0DEZ6</accession>
<evidence type="ECO:0000313" key="2">
    <source>
        <dbReference type="EMBL" id="KPA41867.1"/>
    </source>
</evidence>
<gene>
    <name evidence="2" type="ORF">FLAG1_05275</name>
</gene>
<protein>
    <submittedName>
        <fullName evidence="2">Uncharacterized protein</fullName>
    </submittedName>
</protein>
<organism evidence="2 3">
    <name type="scientific">Fusarium langsethiae</name>
    <dbReference type="NCBI Taxonomy" id="179993"/>
    <lineage>
        <taxon>Eukaryota</taxon>
        <taxon>Fungi</taxon>
        <taxon>Dikarya</taxon>
        <taxon>Ascomycota</taxon>
        <taxon>Pezizomycotina</taxon>
        <taxon>Sordariomycetes</taxon>
        <taxon>Hypocreomycetidae</taxon>
        <taxon>Hypocreales</taxon>
        <taxon>Nectriaceae</taxon>
        <taxon>Fusarium</taxon>
    </lineage>
</organism>
<dbReference type="EMBL" id="JXCE01000083">
    <property type="protein sequence ID" value="KPA41867.1"/>
    <property type="molecule type" value="Genomic_DNA"/>
</dbReference>
<reference evidence="2 3" key="1">
    <citation type="submission" date="2015-04" db="EMBL/GenBank/DDBJ databases">
        <title>The draft genome sequence of Fusarium langsethiae, a T-2/HT-2 mycotoxin producer.</title>
        <authorList>
            <person name="Lysoe E."/>
            <person name="Divon H.H."/>
            <person name="Terzi V."/>
            <person name="Orru L."/>
            <person name="Lamontanara A."/>
            <person name="Kolseth A.-K."/>
            <person name="Frandsen R.J."/>
            <person name="Nielsen K."/>
            <person name="Thrane U."/>
        </authorList>
    </citation>
    <scope>NUCLEOTIDE SEQUENCE [LARGE SCALE GENOMIC DNA]</scope>
    <source>
        <strain evidence="2 3">Fl201059</strain>
    </source>
</reference>
<evidence type="ECO:0000256" key="1">
    <source>
        <dbReference type="SAM" id="MobiDB-lite"/>
    </source>
</evidence>
<feature type="compositionally biased region" description="Basic and acidic residues" evidence="1">
    <location>
        <begin position="94"/>
        <end position="104"/>
    </location>
</feature>
<sequence>MVDRQELLNSTGQIETSQLARYSRLELFHTEPSNHCTRAYDMMLYRVHSFCYGQDTKDHLLNLTLPTKGNLQLNVAIHESVGRTGGPSAATPDPRPKNTQDNHNQKGHRSGTSYLYFGFPIPTRLPPADALSNRWHALCLGFYDEYLSRRTRNENKVKGGCSEASSCHCLQGLANTNDER</sequence>
<proteinExistence type="predicted"/>
<comment type="caution">
    <text evidence="2">The sequence shown here is derived from an EMBL/GenBank/DDBJ whole genome shotgun (WGS) entry which is preliminary data.</text>
</comment>
<dbReference type="Proteomes" id="UP000037904">
    <property type="component" value="Unassembled WGS sequence"/>
</dbReference>
<name>A0A0N0DEZ6_FUSLA</name>
<evidence type="ECO:0000313" key="3">
    <source>
        <dbReference type="Proteomes" id="UP000037904"/>
    </source>
</evidence>
<dbReference type="AlphaFoldDB" id="A0A0N0DEZ6"/>